<accession>A0A444Z341</accession>
<keyword evidence="2" id="KW-1185">Reference proteome</keyword>
<dbReference type="EMBL" id="SDMP01000015">
    <property type="protein sequence ID" value="RYR08585.1"/>
    <property type="molecule type" value="Genomic_DNA"/>
</dbReference>
<reference evidence="1 2" key="1">
    <citation type="submission" date="2019-01" db="EMBL/GenBank/DDBJ databases">
        <title>Sequencing of cultivated peanut Arachis hypogaea provides insights into genome evolution and oil improvement.</title>
        <authorList>
            <person name="Chen X."/>
        </authorList>
    </citation>
    <scope>NUCLEOTIDE SEQUENCE [LARGE SCALE GENOMIC DNA]</scope>
    <source>
        <strain evidence="2">cv. Fuhuasheng</strain>
        <tissue evidence="1">Leaves</tissue>
    </source>
</reference>
<sequence length="223" mass="25816">MLEDVCEHRDHFTIWFRPDIKKALYVYWETDEGFKRHGLMNRANKVSARSSKYTGGSATFIKTKARLCNLLDRDATMVETFKSSTQRLEASTQQSQCTRDDGKKFAASAVDLQMDWGEAASEPYKNCVFGLGSFFANNLHTSTLRQSSVSATSHPVDLEDGVDFREQVLLLTWSLHQQAQQLQESEERYQAILSCMIDTDDFMLEWRRELGWLQRTERQMVVY</sequence>
<organism evidence="1 2">
    <name type="scientific">Arachis hypogaea</name>
    <name type="common">Peanut</name>
    <dbReference type="NCBI Taxonomy" id="3818"/>
    <lineage>
        <taxon>Eukaryota</taxon>
        <taxon>Viridiplantae</taxon>
        <taxon>Streptophyta</taxon>
        <taxon>Embryophyta</taxon>
        <taxon>Tracheophyta</taxon>
        <taxon>Spermatophyta</taxon>
        <taxon>Magnoliopsida</taxon>
        <taxon>eudicotyledons</taxon>
        <taxon>Gunneridae</taxon>
        <taxon>Pentapetalae</taxon>
        <taxon>rosids</taxon>
        <taxon>fabids</taxon>
        <taxon>Fabales</taxon>
        <taxon>Fabaceae</taxon>
        <taxon>Papilionoideae</taxon>
        <taxon>50 kb inversion clade</taxon>
        <taxon>dalbergioids sensu lato</taxon>
        <taxon>Dalbergieae</taxon>
        <taxon>Pterocarpus clade</taxon>
        <taxon>Arachis</taxon>
    </lineage>
</organism>
<comment type="caution">
    <text evidence="1">The sequence shown here is derived from an EMBL/GenBank/DDBJ whole genome shotgun (WGS) entry which is preliminary data.</text>
</comment>
<proteinExistence type="predicted"/>
<protein>
    <submittedName>
        <fullName evidence="1">Uncharacterized protein</fullName>
    </submittedName>
</protein>
<evidence type="ECO:0000313" key="1">
    <source>
        <dbReference type="EMBL" id="RYR08585.1"/>
    </source>
</evidence>
<dbReference type="AlphaFoldDB" id="A0A444Z341"/>
<name>A0A444Z341_ARAHY</name>
<evidence type="ECO:0000313" key="2">
    <source>
        <dbReference type="Proteomes" id="UP000289738"/>
    </source>
</evidence>
<gene>
    <name evidence="1" type="ORF">Ahy_B05g076334</name>
</gene>
<dbReference type="Proteomes" id="UP000289738">
    <property type="component" value="Chromosome B05"/>
</dbReference>